<proteinExistence type="predicted"/>
<dbReference type="InterPro" id="IPR000594">
    <property type="entry name" value="ThiF_NAD_FAD-bd"/>
</dbReference>
<dbReference type="EMBL" id="CP000812">
    <property type="protein sequence ID" value="ABV32896.1"/>
    <property type="molecule type" value="Genomic_DNA"/>
</dbReference>
<dbReference type="GO" id="GO:0004792">
    <property type="term" value="F:thiosulfate-cyanide sulfurtransferase activity"/>
    <property type="evidence" value="ECO:0007669"/>
    <property type="project" value="TreeGrafter"/>
</dbReference>
<dbReference type="PANTHER" id="PTHR10953">
    <property type="entry name" value="UBIQUITIN-ACTIVATING ENZYME E1"/>
    <property type="match status" value="1"/>
</dbReference>
<dbReference type="AlphaFoldDB" id="A8F412"/>
<feature type="domain" description="THIF-type NAD/FAD binding fold" evidence="2">
    <location>
        <begin position="10"/>
        <end position="217"/>
    </location>
</feature>
<dbReference type="Pfam" id="PF00899">
    <property type="entry name" value="ThiF"/>
    <property type="match status" value="1"/>
</dbReference>
<protein>
    <submittedName>
        <fullName evidence="3">UBA/THIF-type NAD/FAD binding protein</fullName>
    </submittedName>
</protein>
<reference evidence="3 4" key="1">
    <citation type="submission" date="2007-08" db="EMBL/GenBank/DDBJ databases">
        <title>Complete sequence of Thermotoga lettingae TMO.</title>
        <authorList>
            <consortium name="US DOE Joint Genome Institute"/>
            <person name="Copeland A."/>
            <person name="Lucas S."/>
            <person name="Lapidus A."/>
            <person name="Barry K."/>
            <person name="Glavina del Rio T."/>
            <person name="Dalin E."/>
            <person name="Tice H."/>
            <person name="Pitluck S."/>
            <person name="Foster B."/>
            <person name="Bruce D."/>
            <person name="Schmutz J."/>
            <person name="Larimer F."/>
            <person name="Land M."/>
            <person name="Hauser L."/>
            <person name="Kyrpides N."/>
            <person name="Mikhailova N."/>
            <person name="Nelson K."/>
            <person name="Gogarten J.P."/>
            <person name="Noll K."/>
            <person name="Richardson P."/>
        </authorList>
    </citation>
    <scope>NUCLEOTIDE SEQUENCE [LARGE SCALE GENOMIC DNA]</scope>
    <source>
        <strain evidence="4">ATCC BAA-301 / DSM 14385 / NBRC 107922 / TMO</strain>
    </source>
</reference>
<dbReference type="GO" id="GO:0005829">
    <property type="term" value="C:cytosol"/>
    <property type="evidence" value="ECO:0007669"/>
    <property type="project" value="TreeGrafter"/>
</dbReference>
<dbReference type="GO" id="GO:0008641">
    <property type="term" value="F:ubiquitin-like modifier activating enzyme activity"/>
    <property type="evidence" value="ECO:0007669"/>
    <property type="project" value="InterPro"/>
</dbReference>
<dbReference type="Gene3D" id="3.40.50.720">
    <property type="entry name" value="NAD(P)-binding Rossmann-like Domain"/>
    <property type="match status" value="1"/>
</dbReference>
<dbReference type="HOGENOM" id="CLU_013325_10_4_0"/>
<evidence type="ECO:0000313" key="4">
    <source>
        <dbReference type="Proteomes" id="UP000002016"/>
    </source>
</evidence>
<gene>
    <name evidence="3" type="ordered locus">Tlet_0328</name>
</gene>
<dbReference type="GO" id="GO:0008146">
    <property type="term" value="F:sulfotransferase activity"/>
    <property type="evidence" value="ECO:0007669"/>
    <property type="project" value="TreeGrafter"/>
</dbReference>
<evidence type="ECO:0000313" key="3">
    <source>
        <dbReference type="EMBL" id="ABV32896.1"/>
    </source>
</evidence>
<reference evidence="3 4" key="2">
    <citation type="journal article" date="2009" name="Proc. Natl. Acad. Sci. U.S.A.">
        <title>On the chimeric nature, thermophilic origin, and phylogenetic placement of the Thermotogales.</title>
        <authorList>
            <person name="Zhaxybayeva O."/>
            <person name="Swithers K.S."/>
            <person name="Lapierre P."/>
            <person name="Fournier G.P."/>
            <person name="Bickhart D.M."/>
            <person name="DeBoy R.T."/>
            <person name="Nelson K.E."/>
            <person name="Nesbo C.L."/>
            <person name="Doolittle W.F."/>
            <person name="Gogarten J.P."/>
            <person name="Noll K.M."/>
        </authorList>
    </citation>
    <scope>NUCLEOTIDE SEQUENCE [LARGE SCALE GENOMIC DNA]</scope>
    <source>
        <strain evidence="4">ATCC BAA-301 / DSM 14385 / NBRC 107922 / TMO</strain>
    </source>
</reference>
<name>A8F412_PSELT</name>
<dbReference type="PANTHER" id="PTHR10953:SF102">
    <property type="entry name" value="ADENYLYLTRANSFERASE AND SULFURTRANSFERASE MOCS3"/>
    <property type="match status" value="1"/>
</dbReference>
<accession>A8F412</accession>
<feature type="transmembrane region" description="Helical" evidence="1">
    <location>
        <begin position="21"/>
        <end position="42"/>
    </location>
</feature>
<dbReference type="eggNOG" id="COG0476">
    <property type="taxonomic scope" value="Bacteria"/>
</dbReference>
<dbReference type="OrthoDB" id="9804286at2"/>
<evidence type="ECO:0000256" key="1">
    <source>
        <dbReference type="SAM" id="Phobius"/>
    </source>
</evidence>
<evidence type="ECO:0000259" key="2">
    <source>
        <dbReference type="Pfam" id="PF00899"/>
    </source>
</evidence>
<keyword evidence="1" id="KW-0472">Membrane</keyword>
<dbReference type="RefSeq" id="WP_012002377.1">
    <property type="nucleotide sequence ID" value="NC_009828.1"/>
</dbReference>
<dbReference type="PROSITE" id="PS51257">
    <property type="entry name" value="PROKAR_LIPOPROTEIN"/>
    <property type="match status" value="1"/>
</dbReference>
<organism evidence="3 4">
    <name type="scientific">Pseudothermotoga lettingae (strain ATCC BAA-301 / DSM 14385 / NBRC 107922 / TMO)</name>
    <name type="common">Thermotoga lettingae</name>
    <dbReference type="NCBI Taxonomy" id="416591"/>
    <lineage>
        <taxon>Bacteria</taxon>
        <taxon>Thermotogati</taxon>
        <taxon>Thermotogota</taxon>
        <taxon>Thermotogae</taxon>
        <taxon>Thermotogales</taxon>
        <taxon>Thermotogaceae</taxon>
        <taxon>Pseudothermotoga</taxon>
    </lineage>
</organism>
<dbReference type="GO" id="GO:0016779">
    <property type="term" value="F:nucleotidyltransferase activity"/>
    <property type="evidence" value="ECO:0007669"/>
    <property type="project" value="TreeGrafter"/>
</dbReference>
<sequence length="219" mass="24489">MFQRHSELLKDCMQKLFKSTIFVAGAGGLGCTVLSLIVRIGVKNIYLIDHGIVDEPDLNRQILYDRNDLGKSKVKVAGEKLKMINPECNLITIDKTLDEKFILPAVDIVIDCLEGFRSKLILDDLCQRKSIPLVHAGVGKFSGQVMTLMYNGGPTLKELYRGAVEEDKERQIFPPAVVLTAALQVSEMTKIICNKGDILNGKILQINLLQNHFDFLNLF</sequence>
<keyword evidence="1" id="KW-1133">Transmembrane helix</keyword>
<dbReference type="STRING" id="416591.Tlet_0328"/>
<dbReference type="SUPFAM" id="SSF69572">
    <property type="entry name" value="Activating enzymes of the ubiquitin-like proteins"/>
    <property type="match status" value="1"/>
</dbReference>
<dbReference type="InterPro" id="IPR035985">
    <property type="entry name" value="Ubiquitin-activating_enz"/>
</dbReference>
<keyword evidence="1" id="KW-0812">Transmembrane</keyword>
<dbReference type="InterPro" id="IPR045886">
    <property type="entry name" value="ThiF/MoeB/HesA"/>
</dbReference>
<dbReference type="CDD" id="cd00757">
    <property type="entry name" value="ThiF_MoeB_HesA_family"/>
    <property type="match status" value="1"/>
</dbReference>
<dbReference type="KEGG" id="tle:Tlet_0328"/>
<dbReference type="Proteomes" id="UP000002016">
    <property type="component" value="Chromosome"/>
</dbReference>
<keyword evidence="4" id="KW-1185">Reference proteome</keyword>